<organism evidence="1 2">
    <name type="scientific">Saccharopolyspora dendranthemae</name>
    <dbReference type="NCBI Taxonomy" id="1181886"/>
    <lineage>
        <taxon>Bacteria</taxon>
        <taxon>Bacillati</taxon>
        <taxon>Actinomycetota</taxon>
        <taxon>Actinomycetes</taxon>
        <taxon>Pseudonocardiales</taxon>
        <taxon>Pseudonocardiaceae</taxon>
        <taxon>Saccharopolyspora</taxon>
    </lineage>
</organism>
<keyword evidence="2" id="KW-1185">Reference proteome</keyword>
<evidence type="ECO:0000313" key="2">
    <source>
        <dbReference type="Proteomes" id="UP000316184"/>
    </source>
</evidence>
<dbReference type="AlphaFoldDB" id="A0A561U3L3"/>
<name>A0A561U3L3_9PSEU</name>
<reference evidence="1 2" key="1">
    <citation type="submission" date="2019-06" db="EMBL/GenBank/DDBJ databases">
        <title>Sequencing the genomes of 1000 actinobacteria strains.</title>
        <authorList>
            <person name="Klenk H.-P."/>
        </authorList>
    </citation>
    <scope>NUCLEOTIDE SEQUENCE [LARGE SCALE GENOMIC DNA]</scope>
    <source>
        <strain evidence="1 2">DSM 46699</strain>
    </source>
</reference>
<gene>
    <name evidence="1" type="ORF">FHU35_14223</name>
</gene>
<comment type="caution">
    <text evidence="1">The sequence shown here is derived from an EMBL/GenBank/DDBJ whole genome shotgun (WGS) entry which is preliminary data.</text>
</comment>
<dbReference type="EMBL" id="VIWX01000004">
    <property type="protein sequence ID" value="TWF93941.1"/>
    <property type="molecule type" value="Genomic_DNA"/>
</dbReference>
<protein>
    <submittedName>
        <fullName evidence="1">Uncharacterized protein</fullName>
    </submittedName>
</protein>
<sequence>MAGLGLVGCIWWLICLRLPYVPGGQVPIVFALMALVRRAE</sequence>
<evidence type="ECO:0000313" key="1">
    <source>
        <dbReference type="EMBL" id="TWF93941.1"/>
    </source>
</evidence>
<proteinExistence type="predicted"/>
<accession>A0A561U3L3</accession>
<dbReference type="Proteomes" id="UP000316184">
    <property type="component" value="Unassembled WGS sequence"/>
</dbReference>